<reference evidence="6" key="1">
    <citation type="submission" date="2017-12" db="EMBL/GenBank/DDBJ databases">
        <title>Whole genome sequencing of Acidipropionibacterium jensenii strains JS279 and JS280.</title>
        <authorList>
            <person name="Deptula P."/>
            <person name="Laine P."/>
            <person name="Smolander O.-P."/>
            <person name="Paulin L."/>
            <person name="Auvinen P."/>
            <person name="Varmanen P."/>
        </authorList>
    </citation>
    <scope>NUCLEOTIDE SEQUENCE [LARGE SCALE GENOMIC DNA]</scope>
    <source>
        <strain evidence="6">JS280</strain>
    </source>
</reference>
<organism evidence="5 6">
    <name type="scientific">Acidipropionibacterium jensenii</name>
    <dbReference type="NCBI Taxonomy" id="1749"/>
    <lineage>
        <taxon>Bacteria</taxon>
        <taxon>Bacillati</taxon>
        <taxon>Actinomycetota</taxon>
        <taxon>Actinomycetes</taxon>
        <taxon>Propionibacteriales</taxon>
        <taxon>Propionibacteriaceae</taxon>
        <taxon>Acidipropionibacterium</taxon>
    </lineage>
</organism>
<dbReference type="EMBL" id="CP025570">
    <property type="protein sequence ID" value="AZZ40010.1"/>
    <property type="molecule type" value="Genomic_DNA"/>
</dbReference>
<evidence type="ECO:0000259" key="3">
    <source>
        <dbReference type="Pfam" id="PF01408"/>
    </source>
</evidence>
<dbReference type="KEGG" id="aji:C0Z10_09880"/>
<dbReference type="PANTHER" id="PTHR43708">
    <property type="entry name" value="CONSERVED EXPRESSED OXIDOREDUCTASE (EUROFUNG)"/>
    <property type="match status" value="1"/>
</dbReference>
<dbReference type="PANTHER" id="PTHR43708:SF5">
    <property type="entry name" value="CONSERVED EXPRESSED OXIDOREDUCTASE (EUROFUNG)-RELATED"/>
    <property type="match status" value="1"/>
</dbReference>
<proteinExistence type="inferred from homology"/>
<dbReference type="GO" id="GO:0000166">
    <property type="term" value="F:nucleotide binding"/>
    <property type="evidence" value="ECO:0007669"/>
    <property type="project" value="InterPro"/>
</dbReference>
<gene>
    <name evidence="5" type="ORF">C0Z10_09880</name>
</gene>
<dbReference type="Pfam" id="PF22725">
    <property type="entry name" value="GFO_IDH_MocA_C3"/>
    <property type="match status" value="1"/>
</dbReference>
<dbReference type="InterPro" id="IPR000683">
    <property type="entry name" value="Gfo/Idh/MocA-like_OxRdtase_N"/>
</dbReference>
<protein>
    <submittedName>
        <fullName evidence="5">Gfo/Idh/MocA family oxidoreductase</fullName>
    </submittedName>
</protein>
<dbReference type="SUPFAM" id="SSF55347">
    <property type="entry name" value="Glyceraldehyde-3-phosphate dehydrogenase-like, C-terminal domain"/>
    <property type="match status" value="1"/>
</dbReference>
<feature type="domain" description="GFO/IDH/MocA-like oxidoreductase" evidence="4">
    <location>
        <begin position="130"/>
        <end position="242"/>
    </location>
</feature>
<sequence>MRIGLVGYGVGGHLFHLPYVQAAKEWEIVGVVTRNPARREVLAGEAPGVPAFDSMDDLIDAGVDAVTITTPPQTRRELVLHALERGVNVVADKPFAPNLAGAKELAEAAAAAGKVLCVFQNRRYDTDLITLQGVLASGDLGAPWRSRIVFDLDEPGGLEVGPEHGLLRDLGAHVVDQAIRLFGPVARVDGHLDWVDTPDGRVDVGFSLGLHHASGVFSDVSASKLCRRIAKEFTVYGAKGYYESHMSDRQTDQLTSGLRPATAPKGVWGVEEPDRWGTLVTADGAHRVPSAAGEYADFYRQFHAAVADGAQPPVLLSEVLHTIAVLDAARLSDAQGRSVVPEA</sequence>
<dbReference type="AlphaFoldDB" id="A0A3T0S0X9"/>
<evidence type="ECO:0000256" key="1">
    <source>
        <dbReference type="ARBA" id="ARBA00010928"/>
    </source>
</evidence>
<dbReference type="Proteomes" id="UP000285875">
    <property type="component" value="Chromosome"/>
</dbReference>
<dbReference type="Gene3D" id="3.30.360.10">
    <property type="entry name" value="Dihydrodipicolinate Reductase, domain 2"/>
    <property type="match status" value="1"/>
</dbReference>
<comment type="similarity">
    <text evidence="1">Belongs to the Gfo/Idh/MocA family.</text>
</comment>
<evidence type="ECO:0000313" key="5">
    <source>
        <dbReference type="EMBL" id="AZZ40010.1"/>
    </source>
</evidence>
<keyword evidence="2" id="KW-0560">Oxidoreductase</keyword>
<dbReference type="SUPFAM" id="SSF51735">
    <property type="entry name" value="NAD(P)-binding Rossmann-fold domains"/>
    <property type="match status" value="1"/>
</dbReference>
<dbReference type="InterPro" id="IPR055170">
    <property type="entry name" value="GFO_IDH_MocA-like_dom"/>
</dbReference>
<dbReference type="Gene3D" id="3.40.50.720">
    <property type="entry name" value="NAD(P)-binding Rossmann-like Domain"/>
    <property type="match status" value="1"/>
</dbReference>
<evidence type="ECO:0000259" key="4">
    <source>
        <dbReference type="Pfam" id="PF22725"/>
    </source>
</evidence>
<dbReference type="GO" id="GO:0016491">
    <property type="term" value="F:oxidoreductase activity"/>
    <property type="evidence" value="ECO:0007669"/>
    <property type="project" value="UniProtKB-KW"/>
</dbReference>
<name>A0A3T0S0X9_9ACTN</name>
<dbReference type="InterPro" id="IPR036291">
    <property type="entry name" value="NAD(P)-bd_dom_sf"/>
</dbReference>
<evidence type="ECO:0000313" key="6">
    <source>
        <dbReference type="Proteomes" id="UP000285875"/>
    </source>
</evidence>
<dbReference type="Pfam" id="PF01408">
    <property type="entry name" value="GFO_IDH_MocA"/>
    <property type="match status" value="1"/>
</dbReference>
<accession>A0A3T0S0X9</accession>
<feature type="domain" description="Gfo/Idh/MocA-like oxidoreductase N-terminal" evidence="3">
    <location>
        <begin position="1"/>
        <end position="118"/>
    </location>
</feature>
<dbReference type="InterPro" id="IPR051317">
    <property type="entry name" value="Gfo/Idh/MocA_oxidoreduct"/>
</dbReference>
<dbReference type="RefSeq" id="WP_097799260.1">
    <property type="nucleotide sequence ID" value="NZ_CP025570.1"/>
</dbReference>
<evidence type="ECO:0000256" key="2">
    <source>
        <dbReference type="ARBA" id="ARBA00023002"/>
    </source>
</evidence>